<protein>
    <submittedName>
        <fullName evidence="9">Carbohydrate ABC transporter permease</fullName>
    </submittedName>
</protein>
<comment type="subcellular location">
    <subcellularLocation>
        <location evidence="1 7">Cell membrane</location>
        <topology evidence="1 7">Multi-pass membrane protein</topology>
    </subcellularLocation>
</comment>
<evidence type="ECO:0000256" key="1">
    <source>
        <dbReference type="ARBA" id="ARBA00004651"/>
    </source>
</evidence>
<feature type="transmembrane region" description="Helical" evidence="7">
    <location>
        <begin position="109"/>
        <end position="131"/>
    </location>
</feature>
<keyword evidence="10" id="KW-1185">Reference proteome</keyword>
<evidence type="ECO:0000256" key="7">
    <source>
        <dbReference type="RuleBase" id="RU363032"/>
    </source>
</evidence>
<dbReference type="KEGG" id="proo:MJB10_12210"/>
<dbReference type="EMBL" id="CP130319">
    <property type="protein sequence ID" value="WNR47049.1"/>
    <property type="molecule type" value="Genomic_DNA"/>
</dbReference>
<evidence type="ECO:0000256" key="3">
    <source>
        <dbReference type="ARBA" id="ARBA00022475"/>
    </source>
</evidence>
<dbReference type="InterPro" id="IPR035906">
    <property type="entry name" value="MetI-like_sf"/>
</dbReference>
<feature type="domain" description="ABC transmembrane type-1" evidence="8">
    <location>
        <begin position="74"/>
        <end position="273"/>
    </location>
</feature>
<dbReference type="AlphaFoldDB" id="A0AA96LVV7"/>
<dbReference type="InterPro" id="IPR000515">
    <property type="entry name" value="MetI-like"/>
</dbReference>
<dbReference type="PANTHER" id="PTHR43744:SF9">
    <property type="entry name" value="POLYGALACTURONAN_RHAMNOGALACTURONAN TRANSPORT SYSTEM PERMEASE PROTEIN YTCP"/>
    <property type="match status" value="1"/>
</dbReference>
<keyword evidence="3" id="KW-1003">Cell membrane</keyword>
<dbReference type="RefSeq" id="WP_314805594.1">
    <property type="nucleotide sequence ID" value="NZ_CP130319.1"/>
</dbReference>
<evidence type="ECO:0000256" key="5">
    <source>
        <dbReference type="ARBA" id="ARBA00022989"/>
    </source>
</evidence>
<dbReference type="PROSITE" id="PS50928">
    <property type="entry name" value="ABC_TM1"/>
    <property type="match status" value="1"/>
</dbReference>
<comment type="similarity">
    <text evidence="7">Belongs to the binding-protein-dependent transport system permease family.</text>
</comment>
<evidence type="ECO:0000313" key="10">
    <source>
        <dbReference type="Proteomes" id="UP001304650"/>
    </source>
</evidence>
<reference evidence="9" key="1">
    <citation type="submission" date="2022-02" db="EMBL/GenBank/DDBJ databases">
        <title>Paenibacillus sp. MBLB1832 Whole Genome Shotgun Sequencing.</title>
        <authorList>
            <person name="Hwang C.Y."/>
            <person name="Cho E.-S."/>
            <person name="Seo M.-J."/>
        </authorList>
    </citation>
    <scope>NUCLEOTIDE SEQUENCE</scope>
    <source>
        <strain evidence="9">MBLB1832</strain>
    </source>
</reference>
<keyword evidence="2 7" id="KW-0813">Transport</keyword>
<feature type="transmembrane region" description="Helical" evidence="7">
    <location>
        <begin position="137"/>
        <end position="161"/>
    </location>
</feature>
<proteinExistence type="inferred from homology"/>
<keyword evidence="5 7" id="KW-1133">Transmembrane helix</keyword>
<evidence type="ECO:0000259" key="8">
    <source>
        <dbReference type="PROSITE" id="PS50928"/>
    </source>
</evidence>
<dbReference type="SUPFAM" id="SSF161098">
    <property type="entry name" value="MetI-like"/>
    <property type="match status" value="1"/>
</dbReference>
<organism evidence="9 10">
    <name type="scientific">Paenibacillus roseopurpureus</name>
    <dbReference type="NCBI Taxonomy" id="2918901"/>
    <lineage>
        <taxon>Bacteria</taxon>
        <taxon>Bacillati</taxon>
        <taxon>Bacillota</taxon>
        <taxon>Bacilli</taxon>
        <taxon>Bacillales</taxon>
        <taxon>Paenibacillaceae</taxon>
        <taxon>Paenibacillus</taxon>
    </lineage>
</organism>
<dbReference type="CDD" id="cd06261">
    <property type="entry name" value="TM_PBP2"/>
    <property type="match status" value="1"/>
</dbReference>
<feature type="transmembrane region" description="Helical" evidence="7">
    <location>
        <begin position="182"/>
        <end position="207"/>
    </location>
</feature>
<accession>A0AA96LVV7</accession>
<gene>
    <name evidence="9" type="ORF">MJB10_12210</name>
</gene>
<dbReference type="Proteomes" id="UP001304650">
    <property type="component" value="Chromosome"/>
</dbReference>
<evidence type="ECO:0000256" key="2">
    <source>
        <dbReference type="ARBA" id="ARBA00022448"/>
    </source>
</evidence>
<keyword evidence="6 7" id="KW-0472">Membrane</keyword>
<feature type="transmembrane region" description="Helical" evidence="7">
    <location>
        <begin position="69"/>
        <end position="97"/>
    </location>
</feature>
<keyword evidence="4 7" id="KW-0812">Transmembrane</keyword>
<dbReference type="Pfam" id="PF00528">
    <property type="entry name" value="BPD_transp_1"/>
    <property type="match status" value="1"/>
</dbReference>
<feature type="transmembrane region" description="Helical" evidence="7">
    <location>
        <begin position="262"/>
        <end position="281"/>
    </location>
</feature>
<dbReference type="GO" id="GO:0005886">
    <property type="term" value="C:plasma membrane"/>
    <property type="evidence" value="ECO:0007669"/>
    <property type="project" value="UniProtKB-SubCell"/>
</dbReference>
<evidence type="ECO:0000313" key="9">
    <source>
        <dbReference type="EMBL" id="WNR47049.1"/>
    </source>
</evidence>
<dbReference type="GO" id="GO:0055085">
    <property type="term" value="P:transmembrane transport"/>
    <property type="evidence" value="ECO:0007669"/>
    <property type="project" value="InterPro"/>
</dbReference>
<sequence length="296" mass="33068">MMKLSLSDRLLEWFCYLILAMLSVITVYTFWNSFVISFNSGLDTATGGLTVWPRAFTLDNYKAVFQDPAFFRAMGISVARAVAGTTLSIFFTAMFGYGMSRRELPNRKFYMILSLVTMYFGGGLIPTYLLIRDLHMLNTFWVLIVPGMVSVYNMIIFRTFFMELPAGLEESAKLDGCSTFGIFFRIVIPVSGPVIATLSLFTAVGLWNDWFNAGIYMSNVNKLPVQNYLLNVLNSSNYASQMAQMTGISSGLQQTTVTGRSLQMATLMVSTLPIVLVYPFIQKYFVKGVLVGSLKG</sequence>
<evidence type="ECO:0000256" key="6">
    <source>
        <dbReference type="ARBA" id="ARBA00023136"/>
    </source>
</evidence>
<name>A0AA96LVV7_9BACL</name>
<feature type="transmembrane region" description="Helical" evidence="7">
    <location>
        <begin position="12"/>
        <end position="31"/>
    </location>
</feature>
<dbReference type="PANTHER" id="PTHR43744">
    <property type="entry name" value="ABC TRANSPORTER PERMEASE PROTEIN MG189-RELATED-RELATED"/>
    <property type="match status" value="1"/>
</dbReference>
<evidence type="ECO:0000256" key="4">
    <source>
        <dbReference type="ARBA" id="ARBA00022692"/>
    </source>
</evidence>
<dbReference type="Gene3D" id="1.10.3720.10">
    <property type="entry name" value="MetI-like"/>
    <property type="match status" value="1"/>
</dbReference>